<protein>
    <submittedName>
        <fullName evidence="5">Rna recognition motif-containing protein</fullName>
    </submittedName>
</protein>
<evidence type="ECO:0000259" key="4">
    <source>
        <dbReference type="PROSITE" id="PS50102"/>
    </source>
</evidence>
<sequence>MATQVLSSHIAEDKSRLVFKNLPKYLNDQSLRSFLQAKGYSSLTDCRILKTPSGKSRRFAFVGFSNVQDAEKALNYFHSTYIDTAKLQVEYALPPNDEKLTRPWSKYSKGSSRNDLLARKSDNNKFSEKSSATTSVSVKDCKEKSSSTAAQSFPTPFPLPSGATVKQALEVKSTKAGVSNIRIHTTFSDEEMPDESVQACTDVTANPSAIEGMSMSSTCESTIDSDKQWLMEKLQAPITETEVTSLPPLEMKDSIYPLLDDVAASKNIEKGATHTTKQTDAAEPTVETFTEETPNLADEGRLILLNIPYTCREEDIRMFCQRFGEITSIQVPIDEDTHVGRGFAFVSFVFPEHAVKAYASLDGVIFQGRLLHVKVASTKPEVKNNNDMKKKSSRTSSFKQKQEEERKLHAEDRHTWNLLFFSANAATDAIADQLGVEKSDILDMNSNKLAVRIALGETHLIQQTKRWLAQEGIRMDAFERYGTDPLRATYKGTELTTTAPNKVVKDIRSDDTFLIKHLPSDVCAEELRDMFGNVGILTRFCLAPTKLVAVVQYADVSSAQRAFQRFAYKRFHNIPLYLEWAPLNIFEKRDTIVESIKLTEDENTKGDTPIFSSAALTSTVCRWDADTEPATAMSVVSDEIKTKDTVHKVVETANKGKLETTASHSAPLHPNADPSVTQEEDDALNDSDTPVSLFVKNLSFSTTEESLKTIFEECTGFRSVRIMTKKKPVSTHEMRESVDPPSDATTTLSLGYGFVEFDGLENAKTALRRFFNVVLDDHLLDIRLAKSSASASKKSKAVDTARGARSESKTKRNISKKLIVKNVPFEASRSELYALFSAYGNIHALRIPKKTDGTSRGYAFVEFLTKTEALNAFEQLQNTHLYGRHLILEATSDEITASVEQALQRAKVDKKRNMNIAEKERKRSKIEM</sequence>
<feature type="domain" description="RRM" evidence="4">
    <location>
        <begin position="15"/>
        <end position="94"/>
    </location>
</feature>
<evidence type="ECO:0000313" key="5">
    <source>
        <dbReference type="EMBL" id="KAF8820794.1"/>
    </source>
</evidence>
<evidence type="ECO:0000313" key="6">
    <source>
        <dbReference type="Proteomes" id="UP000823046"/>
    </source>
</evidence>
<dbReference type="Proteomes" id="UP000823046">
    <property type="component" value="Unassembled WGS sequence"/>
</dbReference>
<accession>A0ABQ7J9Y3</accession>
<feature type="region of interest" description="Disordered" evidence="3">
    <location>
        <begin position="381"/>
        <end position="408"/>
    </location>
</feature>
<feature type="domain" description="RRM" evidence="4">
    <location>
        <begin position="816"/>
        <end position="893"/>
    </location>
</feature>
<dbReference type="PANTHER" id="PTHR48025:SF1">
    <property type="entry name" value="RRM DOMAIN-CONTAINING PROTEIN"/>
    <property type="match status" value="1"/>
</dbReference>
<feature type="compositionally biased region" description="Basic and acidic residues" evidence="3">
    <location>
        <begin position="381"/>
        <end position="390"/>
    </location>
</feature>
<dbReference type="SUPFAM" id="SSF54928">
    <property type="entry name" value="RNA-binding domain, RBD"/>
    <property type="match status" value="3"/>
</dbReference>
<feature type="compositionally biased region" description="Basic and acidic residues" evidence="3">
    <location>
        <begin position="116"/>
        <end position="128"/>
    </location>
</feature>
<dbReference type="InterPro" id="IPR012677">
    <property type="entry name" value="Nucleotide-bd_a/b_plait_sf"/>
</dbReference>
<name>A0ABQ7J9Y3_9APIC</name>
<feature type="region of interest" description="Disordered" evidence="3">
    <location>
        <begin position="102"/>
        <end position="129"/>
    </location>
</feature>
<dbReference type="SMART" id="SM00360">
    <property type="entry name" value="RRM"/>
    <property type="match status" value="5"/>
</dbReference>
<organism evidence="5 6">
    <name type="scientific">Cardiosporidium cionae</name>
    <dbReference type="NCBI Taxonomy" id="476202"/>
    <lineage>
        <taxon>Eukaryota</taxon>
        <taxon>Sar</taxon>
        <taxon>Alveolata</taxon>
        <taxon>Apicomplexa</taxon>
        <taxon>Aconoidasida</taxon>
        <taxon>Nephromycida</taxon>
        <taxon>Cardiosporidium</taxon>
    </lineage>
</organism>
<dbReference type="InterPro" id="IPR050502">
    <property type="entry name" value="Euk_RNA-bind_prot"/>
</dbReference>
<dbReference type="CDD" id="cd12565">
    <property type="entry name" value="RRM1_MRD1"/>
    <property type="match status" value="1"/>
</dbReference>
<evidence type="ECO:0000256" key="1">
    <source>
        <dbReference type="ARBA" id="ARBA00022884"/>
    </source>
</evidence>
<dbReference type="PROSITE" id="PS50102">
    <property type="entry name" value="RRM"/>
    <property type="match status" value="5"/>
</dbReference>
<dbReference type="InterPro" id="IPR000504">
    <property type="entry name" value="RRM_dom"/>
</dbReference>
<proteinExistence type="predicted"/>
<feature type="domain" description="RRM" evidence="4">
    <location>
        <begin position="300"/>
        <end position="378"/>
    </location>
</feature>
<evidence type="ECO:0000256" key="2">
    <source>
        <dbReference type="PROSITE-ProRule" id="PRU00176"/>
    </source>
</evidence>
<feature type="domain" description="RRM" evidence="4">
    <location>
        <begin position="511"/>
        <end position="583"/>
    </location>
</feature>
<dbReference type="Pfam" id="PF00076">
    <property type="entry name" value="RRM_1"/>
    <property type="match status" value="5"/>
</dbReference>
<dbReference type="PANTHER" id="PTHR48025">
    <property type="entry name" value="OS02G0815200 PROTEIN"/>
    <property type="match status" value="1"/>
</dbReference>
<dbReference type="CDD" id="cd12317">
    <property type="entry name" value="RRM4_RBM19_RRM3_MRD1"/>
    <property type="match status" value="1"/>
</dbReference>
<keyword evidence="1 2" id="KW-0694">RNA-binding</keyword>
<dbReference type="CDD" id="cd12320">
    <property type="entry name" value="RRM6_RBM19_RRM5_MRD1"/>
    <property type="match status" value="1"/>
</dbReference>
<evidence type="ECO:0000256" key="3">
    <source>
        <dbReference type="SAM" id="MobiDB-lite"/>
    </source>
</evidence>
<dbReference type="EMBL" id="JADAQX010000299">
    <property type="protein sequence ID" value="KAF8820794.1"/>
    <property type="molecule type" value="Genomic_DNA"/>
</dbReference>
<dbReference type="InterPro" id="IPR035979">
    <property type="entry name" value="RBD_domain_sf"/>
</dbReference>
<feature type="region of interest" description="Disordered" evidence="3">
    <location>
        <begin position="657"/>
        <end position="688"/>
    </location>
</feature>
<gene>
    <name evidence="5" type="ORF">IE077_004430</name>
</gene>
<dbReference type="Gene3D" id="3.30.70.330">
    <property type="match status" value="5"/>
</dbReference>
<keyword evidence="6" id="KW-1185">Reference proteome</keyword>
<feature type="domain" description="RRM" evidence="4">
    <location>
        <begin position="691"/>
        <end position="787"/>
    </location>
</feature>
<reference evidence="5 6" key="1">
    <citation type="journal article" date="2020" name="bioRxiv">
        <title>Metabolic contributions of an alphaproteobacterial endosymbiont in the apicomplexan Cardiosporidium cionae.</title>
        <authorList>
            <person name="Hunter E.S."/>
            <person name="Paight C.J."/>
            <person name="Lane C.E."/>
        </authorList>
    </citation>
    <scope>NUCLEOTIDE SEQUENCE [LARGE SCALE GENOMIC DNA]</scope>
    <source>
        <strain evidence="5">ESH_2018</strain>
    </source>
</reference>
<comment type="caution">
    <text evidence="5">The sequence shown here is derived from an EMBL/GenBank/DDBJ whole genome shotgun (WGS) entry which is preliminary data.</text>
</comment>